<accession>A0ABZ0IET2</accession>
<comment type="similarity">
    <text evidence="1">Belongs to the sodium:galactoside symporter (TC 2.A.2) family.</text>
</comment>
<feature type="transmembrane region" description="Helical" evidence="2">
    <location>
        <begin position="51"/>
        <end position="69"/>
    </location>
</feature>
<dbReference type="PANTHER" id="PTHR11328:SF24">
    <property type="entry name" value="MAJOR FACILITATOR SUPERFAMILY (MFS) PROFILE DOMAIN-CONTAINING PROTEIN"/>
    <property type="match status" value="1"/>
</dbReference>
<dbReference type="PANTHER" id="PTHR11328">
    <property type="entry name" value="MAJOR FACILITATOR SUPERFAMILY DOMAIN-CONTAINING PROTEIN"/>
    <property type="match status" value="1"/>
</dbReference>
<protein>
    <submittedName>
        <fullName evidence="3">MFS transporter</fullName>
    </submittedName>
</protein>
<feature type="transmembrane region" description="Helical" evidence="2">
    <location>
        <begin position="265"/>
        <end position="286"/>
    </location>
</feature>
<feature type="transmembrane region" description="Helical" evidence="2">
    <location>
        <begin position="20"/>
        <end position="45"/>
    </location>
</feature>
<keyword evidence="2" id="KW-0472">Membrane</keyword>
<feature type="transmembrane region" description="Helical" evidence="2">
    <location>
        <begin position="155"/>
        <end position="172"/>
    </location>
</feature>
<name>A0ABZ0IET2_9GAMM</name>
<evidence type="ECO:0000256" key="1">
    <source>
        <dbReference type="ARBA" id="ARBA00009617"/>
    </source>
</evidence>
<proteinExistence type="inferred from homology"/>
<keyword evidence="4" id="KW-1185">Reference proteome</keyword>
<evidence type="ECO:0000256" key="2">
    <source>
        <dbReference type="SAM" id="Phobius"/>
    </source>
</evidence>
<feature type="transmembrane region" description="Helical" evidence="2">
    <location>
        <begin position="184"/>
        <end position="206"/>
    </location>
</feature>
<dbReference type="SUPFAM" id="SSF103473">
    <property type="entry name" value="MFS general substrate transporter"/>
    <property type="match status" value="1"/>
</dbReference>
<feature type="transmembrane region" description="Helical" evidence="2">
    <location>
        <begin position="361"/>
        <end position="387"/>
    </location>
</feature>
<sequence>MENTNAQSAESGQIPSLAVLIAYGSLAFPLAGAFIALQVIVPTYYAQSLGLSLSAIGGILLAARLWDLFTDPVVGYLSDKTPAAWGRRKAWVVASAPLIAASVWVLFNPPENAGNTFLLLATLGIYVAGTMSIVPMNAWGAEISESYHQRSRISGARVIFGLSGTLVALLLVDNSNNETLTESLFSITVLTLVGLAISTPLAAVVVPDRSVVDTQKSSLREAMKLLSRPSPFRRLLLAFLLNGLGNAIPATLFLLYVTHVLEEPAVAGPMLFGYFVCSAVSVPIWVALSKRWGKHRSWCIAVIGSCVFFSVAPFLGSGDVVPYAVIVVGTGLMIGADLALPSAINGDLIEWDALENNRRRPGLFFALWGTASKLAYALAVGLMFPALEFAGFDATITNAADDVRLLAVLYAGPSLVFKIAAIVMMWRFPIDETEHQRIRAALDARGI</sequence>
<feature type="transmembrane region" description="Helical" evidence="2">
    <location>
        <begin position="90"/>
        <end position="107"/>
    </location>
</feature>
<evidence type="ECO:0000313" key="4">
    <source>
        <dbReference type="Proteomes" id="UP001626549"/>
    </source>
</evidence>
<dbReference type="InterPro" id="IPR036259">
    <property type="entry name" value="MFS_trans_sf"/>
</dbReference>
<organism evidence="3 4">
    <name type="scientific">Congregibacter brevis</name>
    <dbReference type="NCBI Taxonomy" id="3081201"/>
    <lineage>
        <taxon>Bacteria</taxon>
        <taxon>Pseudomonadati</taxon>
        <taxon>Pseudomonadota</taxon>
        <taxon>Gammaproteobacteria</taxon>
        <taxon>Cellvibrionales</taxon>
        <taxon>Halieaceae</taxon>
        <taxon>Congregibacter</taxon>
    </lineage>
</organism>
<dbReference type="Gene3D" id="1.20.1250.20">
    <property type="entry name" value="MFS general substrate transporter like domains"/>
    <property type="match status" value="2"/>
</dbReference>
<dbReference type="InterPro" id="IPR039672">
    <property type="entry name" value="MFS_2"/>
</dbReference>
<gene>
    <name evidence="3" type="ORF">R0137_01140</name>
</gene>
<dbReference type="Proteomes" id="UP001626549">
    <property type="component" value="Chromosome"/>
</dbReference>
<keyword evidence="2" id="KW-1133">Transmembrane helix</keyword>
<keyword evidence="2" id="KW-0812">Transmembrane</keyword>
<evidence type="ECO:0000313" key="3">
    <source>
        <dbReference type="EMBL" id="WOJ97193.1"/>
    </source>
</evidence>
<feature type="transmembrane region" description="Helical" evidence="2">
    <location>
        <begin position="298"/>
        <end position="315"/>
    </location>
</feature>
<feature type="transmembrane region" description="Helical" evidence="2">
    <location>
        <begin position="235"/>
        <end position="259"/>
    </location>
</feature>
<dbReference type="Pfam" id="PF13347">
    <property type="entry name" value="MFS_2"/>
    <property type="match status" value="1"/>
</dbReference>
<reference evidence="3 4" key="1">
    <citation type="submission" date="2023-10" db="EMBL/GenBank/DDBJ databases">
        <title>Two novel species belonging to the OM43/NOR5 clade.</title>
        <authorList>
            <person name="Park M."/>
        </authorList>
    </citation>
    <scope>NUCLEOTIDE SEQUENCE [LARGE SCALE GENOMIC DNA]</scope>
    <source>
        <strain evidence="3 4">IMCC45268</strain>
    </source>
</reference>
<dbReference type="RefSeq" id="WP_407327897.1">
    <property type="nucleotide sequence ID" value="NZ_CP136865.1"/>
</dbReference>
<dbReference type="EMBL" id="CP136865">
    <property type="protein sequence ID" value="WOJ97193.1"/>
    <property type="molecule type" value="Genomic_DNA"/>
</dbReference>
<feature type="transmembrane region" description="Helical" evidence="2">
    <location>
        <begin position="407"/>
        <end position="428"/>
    </location>
</feature>
<feature type="transmembrane region" description="Helical" evidence="2">
    <location>
        <begin position="113"/>
        <end position="134"/>
    </location>
</feature>
<feature type="transmembrane region" description="Helical" evidence="2">
    <location>
        <begin position="321"/>
        <end position="340"/>
    </location>
</feature>